<dbReference type="Pfam" id="PF13622">
    <property type="entry name" value="4HBT_3"/>
    <property type="match status" value="1"/>
</dbReference>
<sequence>MDAVIRSSFAQMIAALEQQGDHFAIAVPSDWLQGRTAYGGLSAALCLEASLRTFADLPPLRSAQFAYVGPATGVLRIRTAMLRRGKSTVFTSADLEGEDGLAARATFCFGVSRNSTLARAELPMPNVATLEASPVYFNWPGKPNFMDHFEGRLASGARPGTRGADPEMLVWLRHRDQGADGSLVNLLALADALPPAATILFSEPAPISTMTWSVDMLDAAPTSPNGWWLVQCAAQTARRGYSAQSTLIWSPDGRPILAARQQIAIFGKG</sequence>
<evidence type="ECO:0000313" key="4">
    <source>
        <dbReference type="Proteomes" id="UP000321304"/>
    </source>
</evidence>
<dbReference type="Proteomes" id="UP000321304">
    <property type="component" value="Unassembled WGS sequence"/>
</dbReference>
<proteinExistence type="predicted"/>
<name>A0A560MCK3_9BRAD</name>
<dbReference type="InterPro" id="IPR029069">
    <property type="entry name" value="HotDog_dom_sf"/>
</dbReference>
<dbReference type="InterPro" id="IPR049450">
    <property type="entry name" value="ACOT8-like_C"/>
</dbReference>
<dbReference type="RefSeq" id="WP_208763983.1">
    <property type="nucleotide sequence ID" value="NZ_VITY01000003.1"/>
</dbReference>
<dbReference type="InterPro" id="IPR042171">
    <property type="entry name" value="Acyl-CoA_hotdog"/>
</dbReference>
<protein>
    <submittedName>
        <fullName evidence="3">Acyl-CoA thioesterase</fullName>
    </submittedName>
</protein>
<evidence type="ECO:0000259" key="1">
    <source>
        <dbReference type="Pfam" id="PF13622"/>
    </source>
</evidence>
<comment type="caution">
    <text evidence="3">The sequence shown here is derived from an EMBL/GenBank/DDBJ whole genome shotgun (WGS) entry which is preliminary data.</text>
</comment>
<accession>A0A560MCK3</accession>
<gene>
    <name evidence="3" type="ORF">FBZ93_103354</name>
</gene>
<feature type="domain" description="Acyl-CoA thioesterase-like C-terminal" evidence="2">
    <location>
        <begin position="136"/>
        <end position="264"/>
    </location>
</feature>
<feature type="domain" description="Acyl-CoA thioesterase-like N-terminal HotDog" evidence="1">
    <location>
        <begin position="28"/>
        <end position="110"/>
    </location>
</feature>
<organism evidence="3 4">
    <name type="scientific">Bradyrhizobium macuxiense</name>
    <dbReference type="NCBI Taxonomy" id="1755647"/>
    <lineage>
        <taxon>Bacteria</taxon>
        <taxon>Pseudomonadati</taxon>
        <taxon>Pseudomonadota</taxon>
        <taxon>Alphaproteobacteria</taxon>
        <taxon>Hyphomicrobiales</taxon>
        <taxon>Nitrobacteraceae</taxon>
        <taxon>Bradyrhizobium</taxon>
    </lineage>
</organism>
<dbReference type="CDD" id="cd03440">
    <property type="entry name" value="hot_dog"/>
    <property type="match status" value="1"/>
</dbReference>
<dbReference type="InterPro" id="IPR049449">
    <property type="entry name" value="TesB_ACOT8-like_N"/>
</dbReference>
<reference evidence="3 4" key="1">
    <citation type="submission" date="2019-06" db="EMBL/GenBank/DDBJ databases">
        <title>Genomic Encyclopedia of Type Strains, Phase IV (KMG-V): Genome sequencing to study the core and pangenomes of soil and plant-associated prokaryotes.</title>
        <authorList>
            <person name="Whitman W."/>
        </authorList>
    </citation>
    <scope>NUCLEOTIDE SEQUENCE [LARGE SCALE GENOMIC DNA]</scope>
    <source>
        <strain evidence="3 4">BR 10355</strain>
    </source>
</reference>
<dbReference type="SUPFAM" id="SSF54637">
    <property type="entry name" value="Thioesterase/thiol ester dehydrase-isomerase"/>
    <property type="match status" value="2"/>
</dbReference>
<dbReference type="AlphaFoldDB" id="A0A560MCK3"/>
<dbReference type="Pfam" id="PF20789">
    <property type="entry name" value="4HBT_3C"/>
    <property type="match status" value="1"/>
</dbReference>
<evidence type="ECO:0000313" key="3">
    <source>
        <dbReference type="EMBL" id="TWC05340.1"/>
    </source>
</evidence>
<dbReference type="Gene3D" id="2.40.160.210">
    <property type="entry name" value="Acyl-CoA thioesterase, double hotdog domain"/>
    <property type="match status" value="1"/>
</dbReference>
<dbReference type="EMBL" id="VITY01000003">
    <property type="protein sequence ID" value="TWC05340.1"/>
    <property type="molecule type" value="Genomic_DNA"/>
</dbReference>
<keyword evidence="4" id="KW-1185">Reference proteome</keyword>
<evidence type="ECO:0000259" key="2">
    <source>
        <dbReference type="Pfam" id="PF20789"/>
    </source>
</evidence>